<name>A0AA36DCP5_9BILA</name>
<evidence type="ECO:0000256" key="1">
    <source>
        <dbReference type="SAM" id="Phobius"/>
    </source>
</evidence>
<feature type="non-terminal residue" evidence="3">
    <location>
        <position position="140"/>
    </location>
</feature>
<evidence type="ECO:0000313" key="4">
    <source>
        <dbReference type="Proteomes" id="UP001177023"/>
    </source>
</evidence>
<proteinExistence type="predicted"/>
<accession>A0AA36DCP5</accession>
<keyword evidence="1" id="KW-0472">Membrane</keyword>
<feature type="chain" id="PRO_5041328819" evidence="2">
    <location>
        <begin position="21"/>
        <end position="140"/>
    </location>
</feature>
<feature type="signal peptide" evidence="2">
    <location>
        <begin position="1"/>
        <end position="20"/>
    </location>
</feature>
<dbReference type="EMBL" id="CATQJA010002665">
    <property type="protein sequence ID" value="CAJ0583824.1"/>
    <property type="molecule type" value="Genomic_DNA"/>
</dbReference>
<keyword evidence="2" id="KW-0732">Signal</keyword>
<keyword evidence="1" id="KW-0812">Transmembrane</keyword>
<organism evidence="3 4">
    <name type="scientific">Mesorhabditis spiculigera</name>
    <dbReference type="NCBI Taxonomy" id="96644"/>
    <lineage>
        <taxon>Eukaryota</taxon>
        <taxon>Metazoa</taxon>
        <taxon>Ecdysozoa</taxon>
        <taxon>Nematoda</taxon>
        <taxon>Chromadorea</taxon>
        <taxon>Rhabditida</taxon>
        <taxon>Rhabditina</taxon>
        <taxon>Rhabditomorpha</taxon>
        <taxon>Rhabditoidea</taxon>
        <taxon>Rhabditidae</taxon>
        <taxon>Mesorhabditinae</taxon>
        <taxon>Mesorhabditis</taxon>
    </lineage>
</organism>
<keyword evidence="1" id="KW-1133">Transmembrane helix</keyword>
<keyword evidence="4" id="KW-1185">Reference proteome</keyword>
<comment type="caution">
    <text evidence="3">The sequence shown here is derived from an EMBL/GenBank/DDBJ whole genome shotgun (WGS) entry which is preliminary data.</text>
</comment>
<evidence type="ECO:0000313" key="3">
    <source>
        <dbReference type="EMBL" id="CAJ0583824.1"/>
    </source>
</evidence>
<dbReference type="AlphaFoldDB" id="A0AA36DCP5"/>
<sequence>MVAAASAIVLVLLLLVSGWGQGRFQSTGPLRWPTSPRVLGLIFRAATPTEMLSWLLLALFLAGPFVAAIGEQNQETQPGYQWEDFAAPIKRSGGFMLEDPYPQMAKRKQFYAWAGKRSGPNTWQVPTFEKRRFYAWAGRK</sequence>
<gene>
    <name evidence="3" type="ORF">MSPICULIGERA_LOCUS21893</name>
</gene>
<dbReference type="Proteomes" id="UP001177023">
    <property type="component" value="Unassembled WGS sequence"/>
</dbReference>
<protein>
    <submittedName>
        <fullName evidence="3">Uncharacterized protein</fullName>
    </submittedName>
</protein>
<feature type="transmembrane region" description="Helical" evidence="1">
    <location>
        <begin position="51"/>
        <end position="70"/>
    </location>
</feature>
<reference evidence="3" key="1">
    <citation type="submission" date="2023-06" db="EMBL/GenBank/DDBJ databases">
        <authorList>
            <person name="Delattre M."/>
        </authorList>
    </citation>
    <scope>NUCLEOTIDE SEQUENCE</scope>
    <source>
        <strain evidence="3">AF72</strain>
    </source>
</reference>
<evidence type="ECO:0000256" key="2">
    <source>
        <dbReference type="SAM" id="SignalP"/>
    </source>
</evidence>